<proteinExistence type="predicted"/>
<evidence type="ECO:0008006" key="2">
    <source>
        <dbReference type="Google" id="ProtNLM"/>
    </source>
</evidence>
<protein>
    <recommendedName>
        <fullName evidence="2">Metallo-beta-lactamase domain-containing protein</fullName>
    </recommendedName>
</protein>
<comment type="caution">
    <text evidence="1">The sequence shown here is derived from an EMBL/GenBank/DDBJ whole genome shotgun (WGS) entry which is preliminary data.</text>
</comment>
<feature type="non-terminal residue" evidence="1">
    <location>
        <position position="41"/>
    </location>
</feature>
<evidence type="ECO:0000313" key="1">
    <source>
        <dbReference type="EMBL" id="GAG02763.1"/>
    </source>
</evidence>
<dbReference type="EMBL" id="BARS01021365">
    <property type="protein sequence ID" value="GAG02763.1"/>
    <property type="molecule type" value="Genomic_DNA"/>
</dbReference>
<gene>
    <name evidence="1" type="ORF">S01H1_34323</name>
</gene>
<sequence>MEIRLTTLSENTARRGNFLAEWGLSILVETEDMSVLLDTGL</sequence>
<name>X0UR46_9ZZZZ</name>
<dbReference type="AlphaFoldDB" id="X0UR46"/>
<organism evidence="1">
    <name type="scientific">marine sediment metagenome</name>
    <dbReference type="NCBI Taxonomy" id="412755"/>
    <lineage>
        <taxon>unclassified sequences</taxon>
        <taxon>metagenomes</taxon>
        <taxon>ecological metagenomes</taxon>
    </lineage>
</organism>
<reference evidence="1" key="1">
    <citation type="journal article" date="2014" name="Front. Microbiol.">
        <title>High frequency of phylogenetically diverse reductive dehalogenase-homologous genes in deep subseafloor sedimentary metagenomes.</title>
        <authorList>
            <person name="Kawai M."/>
            <person name="Futagami T."/>
            <person name="Toyoda A."/>
            <person name="Takaki Y."/>
            <person name="Nishi S."/>
            <person name="Hori S."/>
            <person name="Arai W."/>
            <person name="Tsubouchi T."/>
            <person name="Morono Y."/>
            <person name="Uchiyama I."/>
            <person name="Ito T."/>
            <person name="Fujiyama A."/>
            <person name="Inagaki F."/>
            <person name="Takami H."/>
        </authorList>
    </citation>
    <scope>NUCLEOTIDE SEQUENCE</scope>
    <source>
        <strain evidence="1">Expedition CK06-06</strain>
    </source>
</reference>
<dbReference type="Gene3D" id="3.60.15.10">
    <property type="entry name" value="Ribonuclease Z/Hydroxyacylglutathione hydrolase-like"/>
    <property type="match status" value="1"/>
</dbReference>
<dbReference type="InterPro" id="IPR036866">
    <property type="entry name" value="RibonucZ/Hydroxyglut_hydro"/>
</dbReference>
<accession>X0UR46</accession>